<dbReference type="EMBL" id="QZEY01000027">
    <property type="protein sequence ID" value="RJL21069.1"/>
    <property type="molecule type" value="Genomic_DNA"/>
</dbReference>
<sequence length="77" mass="8048">MLTDHYAHVPARPRGARPDVLGNGLRLGFGGGCVVRAPELPTLAEVMRLPHPFPEDLPARPVTDHALDGSAESGAGS</sequence>
<gene>
    <name evidence="2" type="ORF">D5H75_38290</name>
</gene>
<name>A0A3A3ZZE4_9ACTN</name>
<proteinExistence type="predicted"/>
<organism evidence="2 3">
    <name type="scientific">Bailinhaonella thermotolerans</name>
    <dbReference type="NCBI Taxonomy" id="1070861"/>
    <lineage>
        <taxon>Bacteria</taxon>
        <taxon>Bacillati</taxon>
        <taxon>Actinomycetota</taxon>
        <taxon>Actinomycetes</taxon>
        <taxon>Streptosporangiales</taxon>
        <taxon>Streptosporangiaceae</taxon>
        <taxon>Bailinhaonella</taxon>
    </lineage>
</organism>
<feature type="compositionally biased region" description="Basic and acidic residues" evidence="1">
    <location>
        <begin position="54"/>
        <end position="67"/>
    </location>
</feature>
<dbReference type="RefSeq" id="WP_119931530.1">
    <property type="nucleotide sequence ID" value="NZ_QZEY01000027.1"/>
</dbReference>
<protein>
    <submittedName>
        <fullName evidence="2">Uncharacterized protein</fullName>
    </submittedName>
</protein>
<comment type="caution">
    <text evidence="2">The sequence shown here is derived from an EMBL/GenBank/DDBJ whole genome shotgun (WGS) entry which is preliminary data.</text>
</comment>
<dbReference type="AlphaFoldDB" id="A0A3A3ZZE4"/>
<evidence type="ECO:0000313" key="2">
    <source>
        <dbReference type="EMBL" id="RJL21069.1"/>
    </source>
</evidence>
<accession>A0A3A3ZZE4</accession>
<reference evidence="2 3" key="1">
    <citation type="submission" date="2018-09" db="EMBL/GenBank/DDBJ databases">
        <title>YIM 75507 draft genome.</title>
        <authorList>
            <person name="Tang S."/>
            <person name="Feng Y."/>
        </authorList>
    </citation>
    <scope>NUCLEOTIDE SEQUENCE [LARGE SCALE GENOMIC DNA]</scope>
    <source>
        <strain evidence="2 3">YIM 75507</strain>
    </source>
</reference>
<evidence type="ECO:0000256" key="1">
    <source>
        <dbReference type="SAM" id="MobiDB-lite"/>
    </source>
</evidence>
<feature type="region of interest" description="Disordered" evidence="1">
    <location>
        <begin position="54"/>
        <end position="77"/>
    </location>
</feature>
<dbReference type="Proteomes" id="UP000265768">
    <property type="component" value="Unassembled WGS sequence"/>
</dbReference>
<evidence type="ECO:0000313" key="3">
    <source>
        <dbReference type="Proteomes" id="UP000265768"/>
    </source>
</evidence>
<keyword evidence="3" id="KW-1185">Reference proteome</keyword>